<gene>
    <name evidence="2" type="ORF">FHR38_006294</name>
</gene>
<dbReference type="AlphaFoldDB" id="A0A7W7SXR1"/>
<protein>
    <recommendedName>
        <fullName evidence="4">Peptidase inhibitor family I36</fullName>
    </recommendedName>
</protein>
<feature type="chain" id="PRO_5030865088" description="Peptidase inhibitor family I36" evidence="1">
    <location>
        <begin position="34"/>
        <end position="89"/>
    </location>
</feature>
<evidence type="ECO:0000313" key="3">
    <source>
        <dbReference type="Proteomes" id="UP000578819"/>
    </source>
</evidence>
<dbReference type="PROSITE" id="PS51318">
    <property type="entry name" value="TAT"/>
    <property type="match status" value="1"/>
</dbReference>
<dbReference type="RefSeq" id="WP_184538845.1">
    <property type="nucleotide sequence ID" value="NZ_JACHJW010000001.1"/>
</dbReference>
<dbReference type="Pfam" id="PF19806">
    <property type="entry name" value="DUF6289"/>
    <property type="match status" value="1"/>
</dbReference>
<dbReference type="EMBL" id="JACHJW010000001">
    <property type="protein sequence ID" value="MBB4962561.1"/>
    <property type="molecule type" value="Genomic_DNA"/>
</dbReference>
<keyword evidence="3" id="KW-1185">Reference proteome</keyword>
<evidence type="ECO:0008006" key="4">
    <source>
        <dbReference type="Google" id="ProtNLM"/>
    </source>
</evidence>
<reference evidence="2 3" key="1">
    <citation type="submission" date="2020-08" db="EMBL/GenBank/DDBJ databases">
        <title>Sequencing the genomes of 1000 actinobacteria strains.</title>
        <authorList>
            <person name="Klenk H.-P."/>
        </authorList>
    </citation>
    <scope>NUCLEOTIDE SEQUENCE [LARGE SCALE GENOMIC DNA]</scope>
    <source>
        <strain evidence="2 3">DSM 45886</strain>
    </source>
</reference>
<evidence type="ECO:0000313" key="2">
    <source>
        <dbReference type="EMBL" id="MBB4962561.1"/>
    </source>
</evidence>
<comment type="caution">
    <text evidence="2">The sequence shown here is derived from an EMBL/GenBank/DDBJ whole genome shotgun (WGS) entry which is preliminary data.</text>
</comment>
<sequence>MSPRSAVIRRTLAAAFAGVGVAVVLGPVAPAQAIPACRAGYQCTYTYYSSNTYETVVGGRTLFCDGTSDTFGATSRWLRFTTAQCNDPF</sequence>
<dbReference type="Proteomes" id="UP000578819">
    <property type="component" value="Unassembled WGS sequence"/>
</dbReference>
<organism evidence="2 3">
    <name type="scientific">Micromonospora polyrhachis</name>
    <dbReference type="NCBI Taxonomy" id="1282883"/>
    <lineage>
        <taxon>Bacteria</taxon>
        <taxon>Bacillati</taxon>
        <taxon>Actinomycetota</taxon>
        <taxon>Actinomycetes</taxon>
        <taxon>Micromonosporales</taxon>
        <taxon>Micromonosporaceae</taxon>
        <taxon>Micromonospora</taxon>
    </lineage>
</organism>
<keyword evidence="1" id="KW-0732">Signal</keyword>
<feature type="signal peptide" evidence="1">
    <location>
        <begin position="1"/>
        <end position="33"/>
    </location>
</feature>
<dbReference type="InterPro" id="IPR006311">
    <property type="entry name" value="TAT_signal"/>
</dbReference>
<accession>A0A7W7SXR1</accession>
<evidence type="ECO:0000256" key="1">
    <source>
        <dbReference type="SAM" id="SignalP"/>
    </source>
</evidence>
<proteinExistence type="predicted"/>
<dbReference type="InterPro" id="IPR046256">
    <property type="entry name" value="DUF6289"/>
</dbReference>
<name>A0A7W7SXR1_9ACTN</name>